<proteinExistence type="predicted"/>
<gene>
    <name evidence="1" type="ORF">EfsSVR2332_31220</name>
</gene>
<dbReference type="Proteomes" id="UP001317613">
    <property type="component" value="Chromosome"/>
</dbReference>
<evidence type="ECO:0000313" key="2">
    <source>
        <dbReference type="Proteomes" id="UP001317613"/>
    </source>
</evidence>
<name>A0AC59HTH8_ENTFL</name>
<evidence type="ECO:0000313" key="1">
    <source>
        <dbReference type="EMBL" id="BDQ63044.1"/>
    </source>
</evidence>
<reference evidence="1" key="1">
    <citation type="submission" date="2022-08" db="EMBL/GenBank/DDBJ databases">
        <title>Molecular epidemiological analysis of five strains of VanD-type vancomycin-resistant Enterococcus faecalis.</title>
        <authorList>
            <person name="Mimura K."/>
            <person name="Hashimoto Y."/>
            <person name="Tomita H."/>
        </authorList>
    </citation>
    <scope>NUCLEOTIDE SEQUENCE</scope>
    <source>
        <strain evidence="1">SVR2332</strain>
    </source>
</reference>
<dbReference type="EMBL" id="AP026729">
    <property type="protein sequence ID" value="BDQ63044.1"/>
    <property type="molecule type" value="Genomic_DNA"/>
</dbReference>
<protein>
    <submittedName>
        <fullName evidence="1">Uncharacterized protein</fullName>
    </submittedName>
</protein>
<organism evidence="1 2">
    <name type="scientific">Enterococcus faecalis</name>
    <name type="common">Streptococcus faecalis</name>
    <dbReference type="NCBI Taxonomy" id="1351"/>
    <lineage>
        <taxon>Bacteria</taxon>
        <taxon>Bacillati</taxon>
        <taxon>Bacillota</taxon>
        <taxon>Bacilli</taxon>
        <taxon>Lactobacillales</taxon>
        <taxon>Enterococcaceae</taxon>
        <taxon>Enterococcus</taxon>
    </lineage>
</organism>
<sequence length="49" mass="5902">MTIVKTFEVKVTVTDRFFDEFRWYHVAFVCSRPIGIFPIGLFFITKWLV</sequence>
<accession>A0AC59HTH8</accession>